<dbReference type="PANTHER" id="PTHR43278:SF1">
    <property type="entry name" value="IRON-SULFUR FLAVOPROTEIN MJ1083"/>
    <property type="match status" value="1"/>
</dbReference>
<comment type="cofactor">
    <cofactor evidence="2">
        <name>[4Fe-4S] cluster</name>
        <dbReference type="ChEBI" id="CHEBI:49883"/>
    </cofactor>
</comment>
<sequence>MKIVGISGSPRKAGNTEFLLNEALAVAAEYGFQTERLLCSELNFDFCSDCGDCSKGKPCPNKDDMHKVLRAMQEAEGIIVASPVYFGNVTAQLKAIFDRTIPLRRQGFRLRNKIGCAIAVGGSRNGGQEKTLESIHAWMHIQGMIVVGDDAHFGGIAVRPAAEDRIGRKTVVASANKLCDLLRRKKELDGTVKGD</sequence>
<proteinExistence type="inferred from homology"/>
<dbReference type="GO" id="GO:0016491">
    <property type="term" value="F:oxidoreductase activity"/>
    <property type="evidence" value="ECO:0007669"/>
    <property type="project" value="InterPro"/>
</dbReference>
<gene>
    <name evidence="7" type="ORF">GX426_06930</name>
</gene>
<dbReference type="InterPro" id="IPR029039">
    <property type="entry name" value="Flavoprotein-like_sf"/>
</dbReference>
<keyword evidence="3" id="KW-0285">Flavoprotein</keyword>
<evidence type="ECO:0000256" key="5">
    <source>
        <dbReference type="ARBA" id="ARBA00038292"/>
    </source>
</evidence>
<evidence type="ECO:0000256" key="4">
    <source>
        <dbReference type="ARBA" id="ARBA00022643"/>
    </source>
</evidence>
<name>A0A7K4AIM6_METSH</name>
<evidence type="ECO:0000313" key="7">
    <source>
        <dbReference type="EMBL" id="NLJ22827.1"/>
    </source>
</evidence>
<keyword evidence="4" id="KW-0288">FMN</keyword>
<protein>
    <submittedName>
        <fullName evidence="7">Flavodoxin family protein</fullName>
    </submittedName>
</protein>
<evidence type="ECO:0000256" key="1">
    <source>
        <dbReference type="ARBA" id="ARBA00001917"/>
    </source>
</evidence>
<evidence type="ECO:0000256" key="2">
    <source>
        <dbReference type="ARBA" id="ARBA00001966"/>
    </source>
</evidence>
<evidence type="ECO:0000313" key="8">
    <source>
        <dbReference type="Proteomes" id="UP000544742"/>
    </source>
</evidence>
<feature type="domain" description="NADPH-dependent FMN reductase-like" evidence="6">
    <location>
        <begin position="1"/>
        <end position="149"/>
    </location>
</feature>
<organism evidence="7 8">
    <name type="scientific">Methanothrix soehngenii</name>
    <name type="common">Methanosaeta concilii</name>
    <dbReference type="NCBI Taxonomy" id="2223"/>
    <lineage>
        <taxon>Archaea</taxon>
        <taxon>Methanobacteriati</taxon>
        <taxon>Methanobacteriota</taxon>
        <taxon>Stenosarchaea group</taxon>
        <taxon>Methanomicrobia</taxon>
        <taxon>Methanotrichales</taxon>
        <taxon>Methanotrichaceae</taxon>
        <taxon>Methanothrix</taxon>
    </lineage>
</organism>
<dbReference type="Proteomes" id="UP000544742">
    <property type="component" value="Unassembled WGS sequence"/>
</dbReference>
<dbReference type="InterPro" id="IPR005025">
    <property type="entry name" value="FMN_Rdtase-like_dom"/>
</dbReference>
<dbReference type="InterPro" id="IPR051796">
    <property type="entry name" value="ISF_SsuE-like"/>
</dbReference>
<dbReference type="PANTHER" id="PTHR43278">
    <property type="entry name" value="NAD(P)H-DEPENDENT FMN-CONTAINING OXIDOREDUCTASE YWQN-RELATED"/>
    <property type="match status" value="1"/>
</dbReference>
<dbReference type="RefSeq" id="WP_342766265.1">
    <property type="nucleotide sequence ID" value="NZ_DAITGN010000008.1"/>
</dbReference>
<evidence type="ECO:0000256" key="3">
    <source>
        <dbReference type="ARBA" id="ARBA00022630"/>
    </source>
</evidence>
<comment type="caution">
    <text evidence="7">The sequence shown here is derived from an EMBL/GenBank/DDBJ whole genome shotgun (WGS) entry which is preliminary data.</text>
</comment>
<dbReference type="SUPFAM" id="SSF52218">
    <property type="entry name" value="Flavoproteins"/>
    <property type="match status" value="1"/>
</dbReference>
<comment type="similarity">
    <text evidence="5">Belongs to the SsuE family. Isf subfamily.</text>
</comment>
<accession>A0A7K4AIM6</accession>
<comment type="cofactor">
    <cofactor evidence="1">
        <name>FMN</name>
        <dbReference type="ChEBI" id="CHEBI:58210"/>
    </cofactor>
</comment>
<evidence type="ECO:0000259" key="6">
    <source>
        <dbReference type="Pfam" id="PF03358"/>
    </source>
</evidence>
<reference evidence="7 8" key="1">
    <citation type="journal article" date="2020" name="Biotechnol. Biofuels">
        <title>New insights from the biogas microbiome by comprehensive genome-resolved metagenomics of nearly 1600 species originating from multiple anaerobic digesters.</title>
        <authorList>
            <person name="Campanaro S."/>
            <person name="Treu L."/>
            <person name="Rodriguez-R L.M."/>
            <person name="Kovalovszki A."/>
            <person name="Ziels R.M."/>
            <person name="Maus I."/>
            <person name="Zhu X."/>
            <person name="Kougias P.G."/>
            <person name="Basile A."/>
            <person name="Luo G."/>
            <person name="Schluter A."/>
            <person name="Konstantinidis K.T."/>
            <person name="Angelidaki I."/>
        </authorList>
    </citation>
    <scope>NUCLEOTIDE SEQUENCE [LARGE SCALE GENOMIC DNA]</scope>
    <source>
        <strain evidence="7">AS27yjCOA_157</strain>
    </source>
</reference>
<dbReference type="EMBL" id="JAAYUN010000115">
    <property type="protein sequence ID" value="NLJ22827.1"/>
    <property type="molecule type" value="Genomic_DNA"/>
</dbReference>
<dbReference type="AlphaFoldDB" id="A0A7K4AIM6"/>
<dbReference type="Pfam" id="PF03358">
    <property type="entry name" value="FMN_red"/>
    <property type="match status" value="1"/>
</dbReference>
<dbReference type="Gene3D" id="3.40.50.360">
    <property type="match status" value="1"/>
</dbReference>